<evidence type="ECO:0000256" key="4">
    <source>
        <dbReference type="ARBA" id="ARBA00022519"/>
    </source>
</evidence>
<evidence type="ECO:0000256" key="3">
    <source>
        <dbReference type="ARBA" id="ARBA00022475"/>
    </source>
</evidence>
<evidence type="ECO:0000256" key="8">
    <source>
        <dbReference type="RuleBase" id="RU363032"/>
    </source>
</evidence>
<dbReference type="InterPro" id="IPR000515">
    <property type="entry name" value="MetI-like"/>
</dbReference>
<keyword evidence="4" id="KW-0997">Cell inner membrane</keyword>
<dbReference type="PANTHER" id="PTHR43357:SF4">
    <property type="entry name" value="INNER MEMBRANE ABC TRANSPORTER PERMEASE PROTEIN YDCV"/>
    <property type="match status" value="1"/>
</dbReference>
<protein>
    <submittedName>
        <fullName evidence="10">Putative spermidine/putrescine transport system permease protein</fullName>
    </submittedName>
</protein>
<keyword evidence="6 8" id="KW-1133">Transmembrane helix</keyword>
<evidence type="ECO:0000256" key="5">
    <source>
        <dbReference type="ARBA" id="ARBA00022692"/>
    </source>
</evidence>
<evidence type="ECO:0000259" key="9">
    <source>
        <dbReference type="PROSITE" id="PS50928"/>
    </source>
</evidence>
<dbReference type="PANTHER" id="PTHR43357">
    <property type="entry name" value="INNER MEMBRANE ABC TRANSPORTER PERMEASE PROTEIN YDCV"/>
    <property type="match status" value="1"/>
</dbReference>
<dbReference type="PROSITE" id="PS50928">
    <property type="entry name" value="ABC_TM1"/>
    <property type="match status" value="1"/>
</dbReference>
<feature type="domain" description="ABC transmembrane type-1" evidence="9">
    <location>
        <begin position="65"/>
        <end position="253"/>
    </location>
</feature>
<dbReference type="RefSeq" id="WP_245757894.1">
    <property type="nucleotide sequence ID" value="NZ_FONT01000005.1"/>
</dbReference>
<dbReference type="CDD" id="cd06261">
    <property type="entry name" value="TM_PBP2"/>
    <property type="match status" value="1"/>
</dbReference>
<dbReference type="Gene3D" id="1.10.3720.10">
    <property type="entry name" value="MetI-like"/>
    <property type="match status" value="1"/>
</dbReference>
<dbReference type="GO" id="GO:0055085">
    <property type="term" value="P:transmembrane transport"/>
    <property type="evidence" value="ECO:0007669"/>
    <property type="project" value="InterPro"/>
</dbReference>
<dbReference type="AlphaFoldDB" id="A0A1I2E9Q5"/>
<accession>A0A1I2E9Q5</accession>
<proteinExistence type="inferred from homology"/>
<evidence type="ECO:0000256" key="7">
    <source>
        <dbReference type="ARBA" id="ARBA00023136"/>
    </source>
</evidence>
<feature type="transmembrane region" description="Helical" evidence="8">
    <location>
        <begin position="177"/>
        <end position="198"/>
    </location>
</feature>
<keyword evidence="5 8" id="KW-0812">Transmembrane</keyword>
<dbReference type="GO" id="GO:0005886">
    <property type="term" value="C:plasma membrane"/>
    <property type="evidence" value="ECO:0007669"/>
    <property type="project" value="UniProtKB-SubCell"/>
</dbReference>
<name>A0A1I2E9Q5_9BACI</name>
<keyword evidence="7 8" id="KW-0472">Membrane</keyword>
<feature type="transmembrane region" description="Helical" evidence="8">
    <location>
        <begin position="61"/>
        <end position="82"/>
    </location>
</feature>
<comment type="subcellular location">
    <subcellularLocation>
        <location evidence="1">Cell inner membrane</location>
        <topology evidence="1">Multi-pass membrane protein</topology>
    </subcellularLocation>
    <subcellularLocation>
        <location evidence="8">Cell membrane</location>
        <topology evidence="8">Multi-pass membrane protein</topology>
    </subcellularLocation>
</comment>
<evidence type="ECO:0000256" key="6">
    <source>
        <dbReference type="ARBA" id="ARBA00022989"/>
    </source>
</evidence>
<keyword evidence="11" id="KW-1185">Reference proteome</keyword>
<gene>
    <name evidence="10" type="ORF">SAMN05192532_105186</name>
</gene>
<feature type="transmembrane region" description="Helical" evidence="8">
    <location>
        <begin position="103"/>
        <end position="125"/>
    </location>
</feature>
<evidence type="ECO:0000256" key="2">
    <source>
        <dbReference type="ARBA" id="ARBA00022448"/>
    </source>
</evidence>
<feature type="transmembrane region" description="Helical" evidence="8">
    <location>
        <begin position="236"/>
        <end position="256"/>
    </location>
</feature>
<reference evidence="10 11" key="1">
    <citation type="submission" date="2016-10" db="EMBL/GenBank/DDBJ databases">
        <authorList>
            <person name="de Groot N.N."/>
        </authorList>
    </citation>
    <scope>NUCLEOTIDE SEQUENCE [LARGE SCALE GENOMIC DNA]</scope>
    <source>
        <strain evidence="10 11">DSM 23995</strain>
    </source>
</reference>
<dbReference type="Proteomes" id="UP000199516">
    <property type="component" value="Unassembled WGS sequence"/>
</dbReference>
<dbReference type="SUPFAM" id="SSF161098">
    <property type="entry name" value="MetI-like"/>
    <property type="match status" value="1"/>
</dbReference>
<comment type="similarity">
    <text evidence="8">Belongs to the binding-protein-dependent transport system permease family.</text>
</comment>
<feature type="transmembrane region" description="Helical" evidence="8">
    <location>
        <begin position="205"/>
        <end position="224"/>
    </location>
</feature>
<dbReference type="STRING" id="930128.SAMN05192532_105186"/>
<evidence type="ECO:0000313" key="11">
    <source>
        <dbReference type="Proteomes" id="UP000199516"/>
    </source>
</evidence>
<organism evidence="10 11">
    <name type="scientific">Alteribacillus iranensis</name>
    <dbReference type="NCBI Taxonomy" id="930128"/>
    <lineage>
        <taxon>Bacteria</taxon>
        <taxon>Bacillati</taxon>
        <taxon>Bacillota</taxon>
        <taxon>Bacilli</taxon>
        <taxon>Bacillales</taxon>
        <taxon>Bacillaceae</taxon>
        <taxon>Alteribacillus</taxon>
    </lineage>
</organism>
<dbReference type="EMBL" id="FONT01000005">
    <property type="protein sequence ID" value="SFE89218.1"/>
    <property type="molecule type" value="Genomic_DNA"/>
</dbReference>
<dbReference type="InterPro" id="IPR035906">
    <property type="entry name" value="MetI-like_sf"/>
</dbReference>
<keyword evidence="2 8" id="KW-0813">Transport</keyword>
<dbReference type="Pfam" id="PF00528">
    <property type="entry name" value="BPD_transp_1"/>
    <property type="match status" value="1"/>
</dbReference>
<sequence>MKPSIVQLVKMFLLGCVFFALVTPLLLLLLNSFAHEWRWPQIIPASFSLRAWSVVFSDPHIWSSIGWTVLIGSMVVCLNLLLGLPAAKALAYYEFKGKSLVETFLLLPILIPSLAIGMGLLLTMIRVGLADHWAGVVLIHLLPTLPYTIRILRAGYENIGAGYEEAARNLGASSWKAFWTITVPLLFPSLRAVLALTFVISLSQYVLTALIGGGQVVTLAMIYYPYLAGIDRSVTAALSLLFVLLPILLVCIFELVSHLSRKVVTTNQMRDET</sequence>
<evidence type="ECO:0000256" key="1">
    <source>
        <dbReference type="ARBA" id="ARBA00004429"/>
    </source>
</evidence>
<evidence type="ECO:0000313" key="10">
    <source>
        <dbReference type="EMBL" id="SFE89218.1"/>
    </source>
</evidence>
<keyword evidence="3" id="KW-1003">Cell membrane</keyword>